<dbReference type="EMBL" id="BMXF01000002">
    <property type="protein sequence ID" value="GHB73127.1"/>
    <property type="molecule type" value="Genomic_DNA"/>
</dbReference>
<evidence type="ECO:0000256" key="2">
    <source>
        <dbReference type="ARBA" id="ARBA00010497"/>
    </source>
</evidence>
<keyword evidence="6" id="KW-0677">Repeat</keyword>
<evidence type="ECO:0000259" key="10">
    <source>
        <dbReference type="Pfam" id="PF00432"/>
    </source>
</evidence>
<dbReference type="InterPro" id="IPR008930">
    <property type="entry name" value="Terpenoid_cyclase/PrenylTrfase"/>
</dbReference>
<dbReference type="SUPFAM" id="SSF48239">
    <property type="entry name" value="Terpenoid cyclases/Protein prenyltransferases"/>
    <property type="match status" value="1"/>
</dbReference>
<feature type="domain" description="Prenyltransferase alpha-alpha toroid" evidence="10">
    <location>
        <begin position="109"/>
        <end position="276"/>
    </location>
</feature>
<proteinExistence type="inferred from homology"/>
<sequence>MDYTDLAWTYPAVYTLNLLKVPVPHADSCFKNGQQAWIEKALWKNGPWYWSFYQKVDLYRLFGQPGPDEPGVTTKKPWQLYYKPRTSYLELRKYSEGEFFDLPSLWHLVGSAKTMGATITNPEVVKSFITKRQAPGGGFVEGLDSLARTTEDNAHLMATCEAVMTLAALGVPMPNKEKCIAWLRACQTSSGGFRWSPSATAHSNQPDVWYTWAAIRALKTLGSKSADEKACLRWINSLQNPDGGFGDRPGWKSRLYSTYYAVHSAQLLAGNARRGITQKQMTDETTATIPEGKYRIFQAEHKSPPGDSSMVDAAAEMGFNLLAVKITEKQIDTLEGMSQMVKQARAYAKRKGYSLEIVDFPENYSHRLQWPSGQRADHVSNLLIPPNLSTSELSAYNAAYQAGKIGLPWTDFKEQVIKPMLKLNTLFYPELDYTMTNAYQVYDDGLDGQAGYNAIPGAHFGNSDWMRHFPYKERWIGQLPIVADADAHGDINQWRKYLDEFRNVYIAEDYHYANYIDAAQNGRLVCVIRYESGEIRYYGAPAAVAYLKKHRSEWQWW</sequence>
<comment type="cofactor">
    <cofactor evidence="1">
        <name>Zn(2+)</name>
        <dbReference type="ChEBI" id="CHEBI:29105"/>
    </cofactor>
</comment>
<protein>
    <recommendedName>
        <fullName evidence="8">Geranylgeranyl transferase type II subunit beta</fullName>
    </recommendedName>
    <alternativeName>
        <fullName evidence="9">Type II protein geranyl-geranyltransferase subunit beta</fullName>
    </alternativeName>
</protein>
<evidence type="ECO:0000256" key="7">
    <source>
        <dbReference type="ARBA" id="ARBA00022833"/>
    </source>
</evidence>
<name>A0A8J3DA71_9BACT</name>
<evidence type="ECO:0000256" key="5">
    <source>
        <dbReference type="ARBA" id="ARBA00022723"/>
    </source>
</evidence>
<keyword evidence="7" id="KW-0862">Zinc</keyword>
<evidence type="ECO:0000313" key="12">
    <source>
        <dbReference type="Proteomes" id="UP000598271"/>
    </source>
</evidence>
<keyword evidence="4" id="KW-0808">Transferase</keyword>
<organism evidence="11 12">
    <name type="scientific">Persicitalea jodogahamensis</name>
    <dbReference type="NCBI Taxonomy" id="402147"/>
    <lineage>
        <taxon>Bacteria</taxon>
        <taxon>Pseudomonadati</taxon>
        <taxon>Bacteroidota</taxon>
        <taxon>Cytophagia</taxon>
        <taxon>Cytophagales</taxon>
        <taxon>Spirosomataceae</taxon>
        <taxon>Persicitalea</taxon>
    </lineage>
</organism>
<dbReference type="GO" id="GO:0008318">
    <property type="term" value="F:protein prenyltransferase activity"/>
    <property type="evidence" value="ECO:0007669"/>
    <property type="project" value="InterPro"/>
</dbReference>
<evidence type="ECO:0000313" key="11">
    <source>
        <dbReference type="EMBL" id="GHB73127.1"/>
    </source>
</evidence>
<evidence type="ECO:0000256" key="9">
    <source>
        <dbReference type="ARBA" id="ARBA00032766"/>
    </source>
</evidence>
<evidence type="ECO:0000256" key="1">
    <source>
        <dbReference type="ARBA" id="ARBA00001947"/>
    </source>
</evidence>
<dbReference type="InterPro" id="IPR001330">
    <property type="entry name" value="Prenyltrans"/>
</dbReference>
<dbReference type="CDD" id="cd00688">
    <property type="entry name" value="ISOPREN_C2_like"/>
    <property type="match status" value="1"/>
</dbReference>
<accession>A0A8J3DA71</accession>
<comment type="similarity">
    <text evidence="2">Belongs to the protein prenyltransferase subunit beta family.</text>
</comment>
<dbReference type="Pfam" id="PF00432">
    <property type="entry name" value="Prenyltrans"/>
    <property type="match status" value="1"/>
</dbReference>
<dbReference type="Gene3D" id="1.50.10.20">
    <property type="match status" value="1"/>
</dbReference>
<dbReference type="PANTHER" id="PTHR11774">
    <property type="entry name" value="GERANYLGERANYL TRANSFERASE TYPE BETA SUBUNIT"/>
    <property type="match status" value="1"/>
</dbReference>
<evidence type="ECO:0000256" key="4">
    <source>
        <dbReference type="ARBA" id="ARBA00022679"/>
    </source>
</evidence>
<keyword evidence="3" id="KW-0637">Prenyltransferase</keyword>
<dbReference type="AlphaFoldDB" id="A0A8J3DA71"/>
<reference evidence="11 12" key="1">
    <citation type="journal article" date="2014" name="Int. J. Syst. Evol. Microbiol.">
        <title>Complete genome sequence of Corynebacterium casei LMG S-19264T (=DSM 44701T), isolated from a smear-ripened cheese.</title>
        <authorList>
            <consortium name="US DOE Joint Genome Institute (JGI-PGF)"/>
            <person name="Walter F."/>
            <person name="Albersmeier A."/>
            <person name="Kalinowski J."/>
            <person name="Ruckert C."/>
        </authorList>
    </citation>
    <scope>NUCLEOTIDE SEQUENCE [LARGE SCALE GENOMIC DNA]</scope>
    <source>
        <strain evidence="11 12">KCTC 12866</strain>
    </source>
</reference>
<evidence type="ECO:0000256" key="6">
    <source>
        <dbReference type="ARBA" id="ARBA00022737"/>
    </source>
</evidence>
<dbReference type="PANTHER" id="PTHR11774:SF11">
    <property type="entry name" value="GERANYLGERANYL TRANSFERASE TYPE-2 SUBUNIT BETA"/>
    <property type="match status" value="1"/>
</dbReference>
<evidence type="ECO:0000256" key="3">
    <source>
        <dbReference type="ARBA" id="ARBA00022602"/>
    </source>
</evidence>
<keyword evidence="5" id="KW-0479">Metal-binding</keyword>
<keyword evidence="12" id="KW-1185">Reference proteome</keyword>
<evidence type="ECO:0000256" key="8">
    <source>
        <dbReference type="ARBA" id="ARBA00030816"/>
    </source>
</evidence>
<dbReference type="InterPro" id="IPR045089">
    <property type="entry name" value="PGGT1B-like"/>
</dbReference>
<dbReference type="Proteomes" id="UP000598271">
    <property type="component" value="Unassembled WGS sequence"/>
</dbReference>
<gene>
    <name evidence="11" type="ORF">GCM10007390_29030</name>
</gene>
<dbReference type="GO" id="GO:0046872">
    <property type="term" value="F:metal ion binding"/>
    <property type="evidence" value="ECO:0007669"/>
    <property type="project" value="UniProtKB-KW"/>
</dbReference>
<comment type="caution">
    <text evidence="11">The sequence shown here is derived from an EMBL/GenBank/DDBJ whole genome shotgun (WGS) entry which is preliminary data.</text>
</comment>